<evidence type="ECO:0000313" key="5">
    <source>
        <dbReference type="Proteomes" id="UP000622638"/>
    </source>
</evidence>
<protein>
    <submittedName>
        <fullName evidence="3">Uncharacterized protein</fullName>
    </submittedName>
</protein>
<reference evidence="2" key="1">
    <citation type="journal article" date="2014" name="Int. J. Syst. Evol. Microbiol.">
        <title>Complete genome of a new Firmicutes species belonging to the dominant human colonic microbiota ('Ruminococcus bicirculans') reveals two chromosomes and a selective capacity to utilize plant glucans.</title>
        <authorList>
            <consortium name="NISC Comparative Sequencing Program"/>
            <person name="Wegmann U."/>
            <person name="Louis P."/>
            <person name="Goesmann A."/>
            <person name="Henrissat B."/>
            <person name="Duncan S.H."/>
            <person name="Flint H.J."/>
        </authorList>
    </citation>
    <scope>NUCLEOTIDE SEQUENCE</scope>
    <source>
        <strain evidence="2">CGMCC 1.15931</strain>
    </source>
</reference>
<reference evidence="3 4" key="3">
    <citation type="submission" date="2019-11" db="EMBL/GenBank/DDBJ databases">
        <title>Type strains purchased from KCTC, JCM and DSMZ.</title>
        <authorList>
            <person name="Lu H."/>
        </authorList>
    </citation>
    <scope>NUCLEOTIDE SEQUENCE [LARGE SCALE GENOMIC DNA]</scope>
    <source>
        <strain evidence="3 4">KCTC 52429</strain>
    </source>
</reference>
<feature type="region of interest" description="Disordered" evidence="1">
    <location>
        <begin position="1"/>
        <end position="42"/>
    </location>
</feature>
<gene>
    <name evidence="2" type="ORF">GCM10011572_40930</name>
    <name evidence="3" type="ORF">GM672_15615</name>
</gene>
<evidence type="ECO:0000313" key="4">
    <source>
        <dbReference type="Proteomes" id="UP000430634"/>
    </source>
</evidence>
<evidence type="ECO:0000313" key="2">
    <source>
        <dbReference type="EMBL" id="GGC15412.1"/>
    </source>
</evidence>
<accession>A0A6I3SY67</accession>
<reference evidence="2" key="4">
    <citation type="submission" date="2024-05" db="EMBL/GenBank/DDBJ databases">
        <authorList>
            <person name="Sun Q."/>
            <person name="Zhou Y."/>
        </authorList>
    </citation>
    <scope>NUCLEOTIDE SEQUENCE</scope>
    <source>
        <strain evidence="2">CGMCC 1.15931</strain>
    </source>
</reference>
<evidence type="ECO:0000313" key="3">
    <source>
        <dbReference type="EMBL" id="MTV54158.1"/>
    </source>
</evidence>
<dbReference type="AlphaFoldDB" id="A0A6I3SY67"/>
<reference evidence="5" key="2">
    <citation type="journal article" date="2019" name="Int. J. Syst. Evol. Microbiol.">
        <title>The Global Catalogue of Microorganisms (GCM) 10K type strain sequencing project: providing services to taxonomists for standard genome sequencing and annotation.</title>
        <authorList>
            <consortium name="The Broad Institute Genomics Platform"/>
            <consortium name="The Broad Institute Genome Sequencing Center for Infectious Disease"/>
            <person name="Wu L."/>
            <person name="Ma J."/>
        </authorList>
    </citation>
    <scope>NUCLEOTIDE SEQUENCE [LARGE SCALE GENOMIC DNA]</scope>
    <source>
        <strain evidence="5">CGMCC 1.15931</strain>
    </source>
</reference>
<dbReference type="EMBL" id="WNKZ01000044">
    <property type="protein sequence ID" value="MTV54158.1"/>
    <property type="molecule type" value="Genomic_DNA"/>
</dbReference>
<dbReference type="Proteomes" id="UP000430634">
    <property type="component" value="Unassembled WGS sequence"/>
</dbReference>
<feature type="compositionally biased region" description="Pro residues" evidence="1">
    <location>
        <begin position="1"/>
        <end position="23"/>
    </location>
</feature>
<organism evidence="3 4">
    <name type="scientific">Pseudoduganella buxea</name>
    <dbReference type="NCBI Taxonomy" id="1949069"/>
    <lineage>
        <taxon>Bacteria</taxon>
        <taxon>Pseudomonadati</taxon>
        <taxon>Pseudomonadota</taxon>
        <taxon>Betaproteobacteria</taxon>
        <taxon>Burkholderiales</taxon>
        <taxon>Oxalobacteraceae</taxon>
        <taxon>Telluria group</taxon>
        <taxon>Pseudoduganella</taxon>
    </lineage>
</organism>
<dbReference type="EMBL" id="BMKG01000020">
    <property type="protein sequence ID" value="GGC15412.1"/>
    <property type="molecule type" value="Genomic_DNA"/>
</dbReference>
<dbReference type="RefSeq" id="WP_155471460.1">
    <property type="nucleotide sequence ID" value="NZ_BMKG01000020.1"/>
</dbReference>
<dbReference type="Proteomes" id="UP000622638">
    <property type="component" value="Unassembled WGS sequence"/>
</dbReference>
<proteinExistence type="predicted"/>
<evidence type="ECO:0000256" key="1">
    <source>
        <dbReference type="SAM" id="MobiDB-lite"/>
    </source>
</evidence>
<sequence length="72" mass="7548">MNHPAPSPAPDPANRPSAHPVPPRRSADIHAIGSGARVRHQQALSRTRAVWRRRAGAAVPLLLAIAAAVALV</sequence>
<keyword evidence="5" id="KW-1185">Reference proteome</keyword>
<name>A0A6I3SY67_9BURK</name>
<comment type="caution">
    <text evidence="3">The sequence shown here is derived from an EMBL/GenBank/DDBJ whole genome shotgun (WGS) entry which is preliminary data.</text>
</comment>